<reference evidence="2" key="1">
    <citation type="thesis" date="2021" institute="BYU ScholarsArchive" country="Provo, UT, USA">
        <title>Applications of and Algorithms for Genome Assembly and Genomic Analyses with an Emphasis on Marine Teleosts.</title>
        <authorList>
            <person name="Pickett B.D."/>
        </authorList>
    </citation>
    <scope>NUCLEOTIDE SEQUENCE</scope>
    <source>
        <strain evidence="2">HI-2016</strain>
    </source>
</reference>
<evidence type="ECO:0000313" key="3">
    <source>
        <dbReference type="Proteomes" id="UP000824540"/>
    </source>
</evidence>
<accession>A0A8T2NAV0</accession>
<organism evidence="2 3">
    <name type="scientific">Albula glossodonta</name>
    <name type="common">roundjaw bonefish</name>
    <dbReference type="NCBI Taxonomy" id="121402"/>
    <lineage>
        <taxon>Eukaryota</taxon>
        <taxon>Metazoa</taxon>
        <taxon>Chordata</taxon>
        <taxon>Craniata</taxon>
        <taxon>Vertebrata</taxon>
        <taxon>Euteleostomi</taxon>
        <taxon>Actinopterygii</taxon>
        <taxon>Neopterygii</taxon>
        <taxon>Teleostei</taxon>
        <taxon>Albuliformes</taxon>
        <taxon>Albulidae</taxon>
        <taxon>Albula</taxon>
    </lineage>
</organism>
<name>A0A8T2NAV0_9TELE</name>
<keyword evidence="3" id="KW-1185">Reference proteome</keyword>
<comment type="caution">
    <text evidence="2">The sequence shown here is derived from an EMBL/GenBank/DDBJ whole genome shotgun (WGS) entry which is preliminary data.</text>
</comment>
<feature type="compositionally biased region" description="Polar residues" evidence="1">
    <location>
        <begin position="37"/>
        <end position="58"/>
    </location>
</feature>
<dbReference type="AlphaFoldDB" id="A0A8T2NAV0"/>
<proteinExistence type="predicted"/>
<protein>
    <submittedName>
        <fullName evidence="2">Uncharacterized protein</fullName>
    </submittedName>
</protein>
<evidence type="ECO:0000256" key="1">
    <source>
        <dbReference type="SAM" id="MobiDB-lite"/>
    </source>
</evidence>
<gene>
    <name evidence="2" type="ORF">JZ751_006379</name>
</gene>
<feature type="region of interest" description="Disordered" evidence="1">
    <location>
        <begin position="30"/>
        <end position="62"/>
    </location>
</feature>
<dbReference type="EMBL" id="JAFBMS010000135">
    <property type="protein sequence ID" value="KAG9334898.1"/>
    <property type="molecule type" value="Genomic_DNA"/>
</dbReference>
<evidence type="ECO:0000313" key="2">
    <source>
        <dbReference type="EMBL" id="KAG9334898.1"/>
    </source>
</evidence>
<sequence length="74" mass="8582">MSPALRDEHRTAALTSIQSQLYRRIQDGALELENERSPTPQERSPTLQERSPTLQERSPTLKERSPTLWFSVFD</sequence>
<dbReference type="Proteomes" id="UP000824540">
    <property type="component" value="Unassembled WGS sequence"/>
</dbReference>